<accession>A0A382SZ22</accession>
<dbReference type="PANTHER" id="PTHR43244:SF1">
    <property type="entry name" value="5,10-METHYLENETETRAHYDROMETHANOPTERIN REDUCTASE"/>
    <property type="match status" value="1"/>
</dbReference>
<dbReference type="PANTHER" id="PTHR43244">
    <property type="match status" value="1"/>
</dbReference>
<keyword evidence="1" id="KW-0560">Oxidoreductase</keyword>
<dbReference type="EMBL" id="UINC01132678">
    <property type="protein sequence ID" value="SVD15136.1"/>
    <property type="molecule type" value="Genomic_DNA"/>
</dbReference>
<dbReference type="Gene3D" id="3.20.20.30">
    <property type="entry name" value="Luciferase-like domain"/>
    <property type="match status" value="1"/>
</dbReference>
<dbReference type="Pfam" id="PF00296">
    <property type="entry name" value="Bac_luciferase"/>
    <property type="match status" value="1"/>
</dbReference>
<evidence type="ECO:0000256" key="1">
    <source>
        <dbReference type="ARBA" id="ARBA00023002"/>
    </source>
</evidence>
<sequence>RAIRLDFPRTKIPVFLATLAPRSLEYTGASADGWLGTSFSPDHAEAYLRHIRIGAEKAGRSIKDIELNVACPVSIGEDVEKMIEARRAGVAFSMGAMGSASTNFYNDALGRAGFEDDAEAIRRLWLAGKREEAARRVPDAMVTQFGALGTAQMVLERFRLYRDAGINSLTLRLDACDTKGKIEVLEQTLDLLRGLEC</sequence>
<organism evidence="3">
    <name type="scientific">marine metagenome</name>
    <dbReference type="NCBI Taxonomy" id="408172"/>
    <lineage>
        <taxon>unclassified sequences</taxon>
        <taxon>metagenomes</taxon>
        <taxon>ecological metagenomes</taxon>
    </lineage>
</organism>
<dbReference type="SUPFAM" id="SSF51679">
    <property type="entry name" value="Bacterial luciferase-like"/>
    <property type="match status" value="1"/>
</dbReference>
<feature type="domain" description="Luciferase-like" evidence="2">
    <location>
        <begin position="7"/>
        <end position="167"/>
    </location>
</feature>
<gene>
    <name evidence="3" type="ORF">METZ01_LOCUS367990</name>
</gene>
<protein>
    <recommendedName>
        <fullName evidence="2">Luciferase-like domain-containing protein</fullName>
    </recommendedName>
</protein>
<reference evidence="3" key="1">
    <citation type="submission" date="2018-05" db="EMBL/GenBank/DDBJ databases">
        <authorList>
            <person name="Lanie J.A."/>
            <person name="Ng W.-L."/>
            <person name="Kazmierczak K.M."/>
            <person name="Andrzejewski T.M."/>
            <person name="Davidsen T.M."/>
            <person name="Wayne K.J."/>
            <person name="Tettelin H."/>
            <person name="Glass J.I."/>
            <person name="Rusch D."/>
            <person name="Podicherti R."/>
            <person name="Tsui H.-C.T."/>
            <person name="Winkler M.E."/>
        </authorList>
    </citation>
    <scope>NUCLEOTIDE SEQUENCE</scope>
</reference>
<dbReference type="InterPro" id="IPR011251">
    <property type="entry name" value="Luciferase-like_dom"/>
</dbReference>
<dbReference type="CDD" id="cd01097">
    <property type="entry name" value="Tetrahydromethanopterin_reductase"/>
    <property type="match status" value="1"/>
</dbReference>
<dbReference type="InterPro" id="IPR036661">
    <property type="entry name" value="Luciferase-like_sf"/>
</dbReference>
<feature type="non-terminal residue" evidence="3">
    <location>
        <position position="1"/>
    </location>
</feature>
<name>A0A382SZ22_9ZZZZ</name>
<proteinExistence type="predicted"/>
<evidence type="ECO:0000313" key="3">
    <source>
        <dbReference type="EMBL" id="SVD15136.1"/>
    </source>
</evidence>
<dbReference type="AlphaFoldDB" id="A0A382SZ22"/>
<dbReference type="InterPro" id="IPR050564">
    <property type="entry name" value="F420-G6PD/mer"/>
</dbReference>
<evidence type="ECO:0000259" key="2">
    <source>
        <dbReference type="Pfam" id="PF00296"/>
    </source>
</evidence>
<dbReference type="GO" id="GO:0016705">
    <property type="term" value="F:oxidoreductase activity, acting on paired donors, with incorporation or reduction of molecular oxygen"/>
    <property type="evidence" value="ECO:0007669"/>
    <property type="project" value="InterPro"/>
</dbReference>